<dbReference type="Gene3D" id="1.10.510.10">
    <property type="entry name" value="Transferase(Phosphotransferase) domain 1"/>
    <property type="match status" value="1"/>
</dbReference>
<dbReference type="PROSITE" id="PS50011">
    <property type="entry name" value="PROTEIN_KINASE_DOM"/>
    <property type="match status" value="1"/>
</dbReference>
<dbReference type="GO" id="GO:0004672">
    <property type="term" value="F:protein kinase activity"/>
    <property type="evidence" value="ECO:0007669"/>
    <property type="project" value="InterPro"/>
</dbReference>
<dbReference type="EMBL" id="MU005769">
    <property type="protein sequence ID" value="KAF2710263.1"/>
    <property type="molecule type" value="Genomic_DNA"/>
</dbReference>
<organism evidence="2 3">
    <name type="scientific">Pleomassaria siparia CBS 279.74</name>
    <dbReference type="NCBI Taxonomy" id="1314801"/>
    <lineage>
        <taxon>Eukaryota</taxon>
        <taxon>Fungi</taxon>
        <taxon>Dikarya</taxon>
        <taxon>Ascomycota</taxon>
        <taxon>Pezizomycotina</taxon>
        <taxon>Dothideomycetes</taxon>
        <taxon>Pleosporomycetidae</taxon>
        <taxon>Pleosporales</taxon>
        <taxon>Pleomassariaceae</taxon>
        <taxon>Pleomassaria</taxon>
    </lineage>
</organism>
<evidence type="ECO:0000259" key="1">
    <source>
        <dbReference type="PROSITE" id="PS50011"/>
    </source>
</evidence>
<dbReference type="Proteomes" id="UP000799428">
    <property type="component" value="Unassembled WGS sequence"/>
</dbReference>
<accession>A0A6G1KC95</accession>
<dbReference type="InterPro" id="IPR011009">
    <property type="entry name" value="Kinase-like_dom_sf"/>
</dbReference>
<keyword evidence="3" id="KW-1185">Reference proteome</keyword>
<protein>
    <recommendedName>
        <fullName evidence="1">Protein kinase domain-containing protein</fullName>
    </recommendedName>
</protein>
<dbReference type="OrthoDB" id="3795368at2759"/>
<feature type="domain" description="Protein kinase" evidence="1">
    <location>
        <begin position="35"/>
        <end position="343"/>
    </location>
</feature>
<dbReference type="AlphaFoldDB" id="A0A6G1KC95"/>
<dbReference type="InterPro" id="IPR000719">
    <property type="entry name" value="Prot_kinase_dom"/>
</dbReference>
<evidence type="ECO:0000313" key="3">
    <source>
        <dbReference type="Proteomes" id="UP000799428"/>
    </source>
</evidence>
<proteinExistence type="predicted"/>
<reference evidence="2" key="1">
    <citation type="journal article" date="2020" name="Stud. Mycol.">
        <title>101 Dothideomycetes genomes: a test case for predicting lifestyles and emergence of pathogens.</title>
        <authorList>
            <person name="Haridas S."/>
            <person name="Albert R."/>
            <person name="Binder M."/>
            <person name="Bloem J."/>
            <person name="Labutti K."/>
            <person name="Salamov A."/>
            <person name="Andreopoulos B."/>
            <person name="Baker S."/>
            <person name="Barry K."/>
            <person name="Bills G."/>
            <person name="Bluhm B."/>
            <person name="Cannon C."/>
            <person name="Castanera R."/>
            <person name="Culley D."/>
            <person name="Daum C."/>
            <person name="Ezra D."/>
            <person name="Gonzalez J."/>
            <person name="Henrissat B."/>
            <person name="Kuo A."/>
            <person name="Liang C."/>
            <person name="Lipzen A."/>
            <person name="Lutzoni F."/>
            <person name="Magnuson J."/>
            <person name="Mondo S."/>
            <person name="Nolan M."/>
            <person name="Ohm R."/>
            <person name="Pangilinan J."/>
            <person name="Park H.-J."/>
            <person name="Ramirez L."/>
            <person name="Alfaro M."/>
            <person name="Sun H."/>
            <person name="Tritt A."/>
            <person name="Yoshinaga Y."/>
            <person name="Zwiers L.-H."/>
            <person name="Turgeon B."/>
            <person name="Goodwin S."/>
            <person name="Spatafora J."/>
            <person name="Crous P."/>
            <person name="Grigoriev I."/>
        </authorList>
    </citation>
    <scope>NUCLEOTIDE SEQUENCE</scope>
    <source>
        <strain evidence="2">CBS 279.74</strain>
    </source>
</reference>
<dbReference type="SUPFAM" id="SSF56112">
    <property type="entry name" value="Protein kinase-like (PK-like)"/>
    <property type="match status" value="1"/>
</dbReference>
<gene>
    <name evidence="2" type="ORF">K504DRAFT_454587</name>
</gene>
<evidence type="ECO:0000313" key="2">
    <source>
        <dbReference type="EMBL" id="KAF2710263.1"/>
    </source>
</evidence>
<name>A0A6G1KC95_9PLEO</name>
<sequence length="343" mass="39273">MAIRMCLNEHYDYDVMQEALTREIRSETFGVPAQYQIVRQAWNGFWGRVFFCVHKSVLSSTLKEEVSLGNAAKRLMSEVVAVKSRQRAPEWASLEVQMMEKILEHAKGNVEKFHCARILASGCSHGLEWPNWIEVSAHPGSLTLSNLKDFGWKPCEEFVYHVFIQLMDALFFLHKKCDPPIVHSNIFAENLMLDTRSEPHYPGFPNIILIDFGESDEAPSSYDYAECKLGRDRCMAYSVVYLLGIKASKGSRSAERNSDGFLEFQKMFPSSMYYRKEECSPSLESVWESFGETAKSARANTSPEQLREMSEIFTNASRENEDLLEMDLKRVLEQNLGQHESTA</sequence>
<dbReference type="GO" id="GO:0005524">
    <property type="term" value="F:ATP binding"/>
    <property type="evidence" value="ECO:0007669"/>
    <property type="project" value="InterPro"/>
</dbReference>